<feature type="region of interest" description="Disordered" evidence="9">
    <location>
        <begin position="1"/>
        <end position="37"/>
    </location>
</feature>
<feature type="compositionally biased region" description="Basic residues" evidence="9">
    <location>
        <begin position="816"/>
        <end position="838"/>
    </location>
</feature>
<dbReference type="PANTHER" id="PTHR13683">
    <property type="entry name" value="ASPARTYL PROTEASES"/>
    <property type="match status" value="1"/>
</dbReference>
<evidence type="ECO:0000259" key="11">
    <source>
        <dbReference type="PROSITE" id="PS51767"/>
    </source>
</evidence>
<keyword evidence="5" id="KW-0732">Signal</keyword>
<evidence type="ECO:0000256" key="6">
    <source>
        <dbReference type="ARBA" id="ARBA00022801"/>
    </source>
</evidence>
<evidence type="ECO:0000313" key="12">
    <source>
        <dbReference type="EMBL" id="CAK0871453.1"/>
    </source>
</evidence>
<keyword evidence="7 10" id="KW-1133">Transmembrane helix</keyword>
<evidence type="ECO:0000256" key="1">
    <source>
        <dbReference type="ARBA" id="ARBA00004370"/>
    </source>
</evidence>
<keyword evidence="13" id="KW-1185">Reference proteome</keyword>
<dbReference type="PANTHER" id="PTHR13683:SF375">
    <property type="entry name" value="PEPTIDASE A1 DOMAIN-CONTAINING PROTEIN"/>
    <property type="match status" value="1"/>
</dbReference>
<evidence type="ECO:0000313" key="13">
    <source>
        <dbReference type="Proteomes" id="UP001189429"/>
    </source>
</evidence>
<evidence type="ECO:0000256" key="9">
    <source>
        <dbReference type="SAM" id="MobiDB-lite"/>
    </source>
</evidence>
<evidence type="ECO:0000256" key="5">
    <source>
        <dbReference type="ARBA" id="ARBA00022729"/>
    </source>
</evidence>
<feature type="compositionally biased region" description="Basic and acidic residues" evidence="9">
    <location>
        <begin position="24"/>
        <end position="37"/>
    </location>
</feature>
<keyword evidence="6" id="KW-0378">Hydrolase</keyword>
<keyword evidence="8 10" id="KW-0472">Membrane</keyword>
<sequence>MPASGNRARGNRRERSNDGSSSEVRSKSRSNREVSSSRDAKFDLILSGLQGLSQQVANSSAEVSKLKTQMDLQLMRCDQLTTNMQTMGNDIHSRITHMEGIHAACTTDLRDSIEKMNARVCDLESSPTPIAASDSSSAASSHVQKKIADIEEKLSFLSSAGSTRSTRVESTVRTEQTNDNHTKLIVLGFPRRMLASTLKAIGEAIRTKYSPSASHARIVIKAFDLTRKISLHFETATEASDFLLRFEADGKFEFPDPLGQQPFSLRLRRDVDARFRQLFLSMGRVRHEMTQLLRPRGYDVNSNGVGGSIYVLRAKDDPVVLASLRLVSDDASVELDLDMTALEEFGIHQHAEAFRSAAAAAGMLAVIAPFWVPLHSAVAKGVWLLMLHQSWPSRQSAVLKLESARLYGNIASYAYYYVDLTIGTPAQRVSVILDTGSGLLAFPCKGCPHCGKHIDPLFDISKSGTAKWIPCGSKGGAGKAACRGGCSSGHCTYRQSYLEGSSISGYWFEDVVRLGDTIQHNPIRAPMGCHQNENKLFYTQKANGIFGIQGKTTLLNDLFGDSSHVDSRVFSICLAEEGGRLTVGGSNKTYHTGQIGYTNQIGSGYGVNLKMVTINGAVITGFSTMIDSGTTYTFFNKNQYKEIRKYVESACSSGPSSATIFANACERYHSGSAYRARVRCAGLRWSGNDGCKATKSRTECWTVREGLSYFPSMDRVSVHWREGDVASSRVLVQDDRREHLLLRVQGRRLEDDDHLGSNLDPRMLYKEVIFDLASKRIGMVPAACPEYKVRPAHTVDPPGTVPEEGRLRRQPSSPRRPPRPCRRPRPRSCRGRAPGRARKTPEGNGTAAKKRSKWTVSQQKGTILAGFLAVGILCGLPLALLACTDGRPSERAPPSTSARA</sequence>
<gene>
    <name evidence="12" type="ORF">PCOR1329_LOCUS57285</name>
</gene>
<dbReference type="Pfam" id="PF14543">
    <property type="entry name" value="TAXi_N"/>
    <property type="match status" value="1"/>
</dbReference>
<dbReference type="InterPro" id="IPR033121">
    <property type="entry name" value="PEPTIDASE_A1"/>
</dbReference>
<dbReference type="InterPro" id="IPR021109">
    <property type="entry name" value="Peptidase_aspartic_dom_sf"/>
</dbReference>
<evidence type="ECO:0000256" key="7">
    <source>
        <dbReference type="ARBA" id="ARBA00022989"/>
    </source>
</evidence>
<comment type="subcellular location">
    <subcellularLocation>
        <location evidence="1">Membrane</location>
    </subcellularLocation>
</comment>
<feature type="region of interest" description="Disordered" evidence="9">
    <location>
        <begin position="790"/>
        <end position="856"/>
    </location>
</feature>
<evidence type="ECO:0000256" key="4">
    <source>
        <dbReference type="ARBA" id="ARBA00022692"/>
    </source>
</evidence>
<dbReference type="EMBL" id="CAUYUJ010017071">
    <property type="protein sequence ID" value="CAK0871453.1"/>
    <property type="molecule type" value="Genomic_DNA"/>
</dbReference>
<name>A0ABN9VGY9_9DINO</name>
<organism evidence="12 13">
    <name type="scientific">Prorocentrum cordatum</name>
    <dbReference type="NCBI Taxonomy" id="2364126"/>
    <lineage>
        <taxon>Eukaryota</taxon>
        <taxon>Sar</taxon>
        <taxon>Alveolata</taxon>
        <taxon>Dinophyceae</taxon>
        <taxon>Prorocentrales</taxon>
        <taxon>Prorocentraceae</taxon>
        <taxon>Prorocentrum</taxon>
    </lineage>
</organism>
<keyword evidence="3" id="KW-0645">Protease</keyword>
<feature type="transmembrane region" description="Helical" evidence="10">
    <location>
        <begin position="863"/>
        <end position="883"/>
    </location>
</feature>
<evidence type="ECO:0000256" key="8">
    <source>
        <dbReference type="ARBA" id="ARBA00023136"/>
    </source>
</evidence>
<evidence type="ECO:0000256" key="3">
    <source>
        <dbReference type="ARBA" id="ARBA00022670"/>
    </source>
</evidence>
<dbReference type="Gene3D" id="2.40.70.10">
    <property type="entry name" value="Acid Proteases"/>
    <property type="match status" value="2"/>
</dbReference>
<dbReference type="SUPFAM" id="SSF50630">
    <property type="entry name" value="Acid proteases"/>
    <property type="match status" value="1"/>
</dbReference>
<dbReference type="InterPro" id="IPR001461">
    <property type="entry name" value="Aspartic_peptidase_A1"/>
</dbReference>
<dbReference type="InterPro" id="IPR032861">
    <property type="entry name" value="TAXi_N"/>
</dbReference>
<dbReference type="PROSITE" id="PS51767">
    <property type="entry name" value="PEPTIDASE_A1"/>
    <property type="match status" value="1"/>
</dbReference>
<protein>
    <recommendedName>
        <fullName evidence="11">Peptidase A1 domain-containing protein</fullName>
    </recommendedName>
</protein>
<comment type="caution">
    <text evidence="12">The sequence shown here is derived from an EMBL/GenBank/DDBJ whole genome shotgun (WGS) entry which is preliminary data.</text>
</comment>
<dbReference type="PRINTS" id="PR00792">
    <property type="entry name" value="PEPSIN"/>
</dbReference>
<evidence type="ECO:0000256" key="10">
    <source>
        <dbReference type="SAM" id="Phobius"/>
    </source>
</evidence>
<comment type="similarity">
    <text evidence="2">Belongs to the peptidase A1 family.</text>
</comment>
<dbReference type="Proteomes" id="UP001189429">
    <property type="component" value="Unassembled WGS sequence"/>
</dbReference>
<keyword evidence="4 10" id="KW-0812">Transmembrane</keyword>
<evidence type="ECO:0000256" key="2">
    <source>
        <dbReference type="ARBA" id="ARBA00007447"/>
    </source>
</evidence>
<feature type="domain" description="Peptidase A1" evidence="11">
    <location>
        <begin position="416"/>
        <end position="780"/>
    </location>
</feature>
<proteinExistence type="inferred from homology"/>
<accession>A0ABN9VGY9</accession>
<reference evidence="12" key="1">
    <citation type="submission" date="2023-10" db="EMBL/GenBank/DDBJ databases">
        <authorList>
            <person name="Chen Y."/>
            <person name="Shah S."/>
            <person name="Dougan E. K."/>
            <person name="Thang M."/>
            <person name="Chan C."/>
        </authorList>
    </citation>
    <scope>NUCLEOTIDE SEQUENCE [LARGE SCALE GENOMIC DNA]</scope>
</reference>